<organism evidence="3 4">
    <name type="scientific">Cyanobacterium aponinum 0216</name>
    <dbReference type="NCBI Taxonomy" id="2676140"/>
    <lineage>
        <taxon>Bacteria</taxon>
        <taxon>Bacillati</taxon>
        <taxon>Cyanobacteriota</taxon>
        <taxon>Cyanophyceae</taxon>
        <taxon>Oscillatoriophycideae</taxon>
        <taxon>Chroococcales</taxon>
        <taxon>Geminocystaceae</taxon>
        <taxon>Cyanobacterium</taxon>
    </lineage>
</organism>
<evidence type="ECO:0000259" key="2">
    <source>
        <dbReference type="Pfam" id="PF00850"/>
    </source>
</evidence>
<dbReference type="Proteomes" id="UP000437131">
    <property type="component" value="Unassembled WGS sequence"/>
</dbReference>
<sequence length="311" mass="34640">MITIIYSEEFLNHKTGRLHPESPDRLINICQTLKESQQLKNQLNWIHPTPVEKSLALNWVEKIHDWHHIERIKLIAKRGGGKLDPDTSVSANSYYVGLLAVSAWLDGIEQIVTHHQPCFILARPPGHHATASEGMGFCLFSNAAIAASYAISKKGINRVAILDWDVHHGNGTQAIVESNPNIAYCSLHQSPCYPGTGMAEEKGLYNNVLNIPVKAGSGIAEYEVYFQKQVIPFLKEFQPDILIVSAGYDANFDDPLANMCLFPQDYGKLTKYCLEVTDKIVLGLEGGYHLQALAKSVEYTLLEVLEKTNIN</sequence>
<dbReference type="SUPFAM" id="SSF52768">
    <property type="entry name" value="Arginase/deacetylase"/>
    <property type="match status" value="1"/>
</dbReference>
<dbReference type="RefSeq" id="WP_099436634.1">
    <property type="nucleotide sequence ID" value="NZ_WMIA01000022.1"/>
</dbReference>
<dbReference type="InterPro" id="IPR023696">
    <property type="entry name" value="Ureohydrolase_dom_sf"/>
</dbReference>
<comment type="similarity">
    <text evidence="1">Belongs to the histone deacetylase family.</text>
</comment>
<dbReference type="InterPro" id="IPR023801">
    <property type="entry name" value="His_deacetylse_dom"/>
</dbReference>
<proteinExistence type="inferred from homology"/>
<gene>
    <name evidence="3" type="ORF">GGC33_14565</name>
</gene>
<dbReference type="PRINTS" id="PR01270">
    <property type="entry name" value="HDASUPER"/>
</dbReference>
<dbReference type="InterPro" id="IPR000286">
    <property type="entry name" value="HDACs"/>
</dbReference>
<dbReference type="AlphaFoldDB" id="A0A844GYK7"/>
<protein>
    <submittedName>
        <fullName evidence="3">Histone deacetylase</fullName>
    </submittedName>
</protein>
<feature type="domain" description="Histone deacetylase" evidence="2">
    <location>
        <begin position="19"/>
        <end position="301"/>
    </location>
</feature>
<dbReference type="GO" id="GO:0004407">
    <property type="term" value="F:histone deacetylase activity"/>
    <property type="evidence" value="ECO:0007669"/>
    <property type="project" value="TreeGrafter"/>
</dbReference>
<accession>A0A844GYK7</accession>
<dbReference type="CDD" id="cd09992">
    <property type="entry name" value="HDAC_classII"/>
    <property type="match status" value="1"/>
</dbReference>
<dbReference type="Pfam" id="PF00850">
    <property type="entry name" value="Hist_deacetyl"/>
    <property type="match status" value="1"/>
</dbReference>
<reference evidence="3 4" key="1">
    <citation type="submission" date="2019-11" db="EMBL/GenBank/DDBJ databases">
        <title>Isolation of a new High Light Tolerant Cyanobacteria.</title>
        <authorList>
            <person name="Dobson Z."/>
            <person name="Vaughn N."/>
            <person name="Vaughn M."/>
            <person name="Fromme P."/>
            <person name="Mazor Y."/>
        </authorList>
    </citation>
    <scope>NUCLEOTIDE SEQUENCE [LARGE SCALE GENOMIC DNA]</scope>
    <source>
        <strain evidence="3 4">0216</strain>
    </source>
</reference>
<dbReference type="PANTHER" id="PTHR10625:SF10">
    <property type="entry name" value="HISTONE DEACETYLASE HDAC1"/>
    <property type="match status" value="1"/>
</dbReference>
<dbReference type="Gene3D" id="3.40.800.20">
    <property type="entry name" value="Histone deacetylase domain"/>
    <property type="match status" value="1"/>
</dbReference>
<dbReference type="PANTHER" id="PTHR10625">
    <property type="entry name" value="HISTONE DEACETYLASE HDAC1-RELATED"/>
    <property type="match status" value="1"/>
</dbReference>
<evidence type="ECO:0000256" key="1">
    <source>
        <dbReference type="ARBA" id="ARBA00005947"/>
    </source>
</evidence>
<name>A0A844GYK7_9CHRO</name>
<dbReference type="GO" id="GO:0040029">
    <property type="term" value="P:epigenetic regulation of gene expression"/>
    <property type="evidence" value="ECO:0007669"/>
    <property type="project" value="TreeGrafter"/>
</dbReference>
<evidence type="ECO:0000313" key="4">
    <source>
        <dbReference type="Proteomes" id="UP000437131"/>
    </source>
</evidence>
<dbReference type="EMBL" id="WMIA01000022">
    <property type="protein sequence ID" value="MTF40142.1"/>
    <property type="molecule type" value="Genomic_DNA"/>
</dbReference>
<evidence type="ECO:0000313" key="3">
    <source>
        <dbReference type="EMBL" id="MTF40142.1"/>
    </source>
</evidence>
<dbReference type="InterPro" id="IPR037138">
    <property type="entry name" value="His_deacetylse_dom_sf"/>
</dbReference>
<comment type="caution">
    <text evidence="3">The sequence shown here is derived from an EMBL/GenBank/DDBJ whole genome shotgun (WGS) entry which is preliminary data.</text>
</comment>